<dbReference type="PANTHER" id="PTHR43397">
    <property type="entry name" value="ERGOTHIONEINE BIOSYNTHESIS PROTEIN 1"/>
    <property type="match status" value="1"/>
</dbReference>
<dbReference type="InterPro" id="IPR019257">
    <property type="entry name" value="MeTrfase_dom"/>
</dbReference>
<keyword evidence="1 4" id="KW-0489">Methyltransferase</keyword>
<dbReference type="RefSeq" id="WP_379862176.1">
    <property type="nucleotide sequence ID" value="NZ_JBHMFC010000103.1"/>
</dbReference>
<reference evidence="4 5" key="1">
    <citation type="submission" date="2024-09" db="EMBL/GenBank/DDBJ databases">
        <authorList>
            <person name="Sun Q."/>
            <person name="Mori K."/>
        </authorList>
    </citation>
    <scope>NUCLEOTIDE SEQUENCE [LARGE SCALE GENOMIC DNA]</scope>
    <source>
        <strain evidence="4 5">CECT 8622</strain>
    </source>
</reference>
<evidence type="ECO:0000256" key="1">
    <source>
        <dbReference type="ARBA" id="ARBA00022603"/>
    </source>
</evidence>
<dbReference type="GO" id="GO:0052706">
    <property type="term" value="F:L-histidine N(alpha)-methyltransferase activity"/>
    <property type="evidence" value="ECO:0007669"/>
    <property type="project" value="UniProtKB-EC"/>
</dbReference>
<evidence type="ECO:0000259" key="3">
    <source>
        <dbReference type="Pfam" id="PF10017"/>
    </source>
</evidence>
<gene>
    <name evidence="4" type="ORF">ACFFU9_14360</name>
</gene>
<organism evidence="4 5">
    <name type="scientific">Mariniflexile ostreae</name>
    <dbReference type="NCBI Taxonomy" id="1520892"/>
    <lineage>
        <taxon>Bacteria</taxon>
        <taxon>Pseudomonadati</taxon>
        <taxon>Bacteroidota</taxon>
        <taxon>Flavobacteriia</taxon>
        <taxon>Flavobacteriales</taxon>
        <taxon>Flavobacteriaceae</taxon>
        <taxon>Mariniflexile</taxon>
    </lineage>
</organism>
<feature type="domain" description="Histidine-specific methyltransferase SAM-dependent" evidence="3">
    <location>
        <begin position="18"/>
        <end position="326"/>
    </location>
</feature>
<dbReference type="Proteomes" id="UP001589585">
    <property type="component" value="Unassembled WGS sequence"/>
</dbReference>
<dbReference type="InterPro" id="IPR051128">
    <property type="entry name" value="EgtD_Methyltrsf_superfamily"/>
</dbReference>
<dbReference type="PIRSF" id="PIRSF018005">
    <property type="entry name" value="UCP018005"/>
    <property type="match status" value="1"/>
</dbReference>
<dbReference type="SUPFAM" id="SSF53335">
    <property type="entry name" value="S-adenosyl-L-methionine-dependent methyltransferases"/>
    <property type="match status" value="1"/>
</dbReference>
<dbReference type="Gene3D" id="3.40.50.150">
    <property type="entry name" value="Vaccinia Virus protein VP39"/>
    <property type="match status" value="1"/>
</dbReference>
<proteinExistence type="predicted"/>
<protein>
    <submittedName>
        <fullName evidence="4">L-histidine N(Alpha)-methyltransferase</fullName>
        <ecNumber evidence="4">2.1.1.44</ecNumber>
    </submittedName>
</protein>
<evidence type="ECO:0000313" key="4">
    <source>
        <dbReference type="EMBL" id="MFB9057926.1"/>
    </source>
</evidence>
<dbReference type="InterPro" id="IPR017804">
    <property type="entry name" value="MeTrfase_EgtD-like"/>
</dbReference>
<dbReference type="GO" id="GO:0032259">
    <property type="term" value="P:methylation"/>
    <property type="evidence" value="ECO:0007669"/>
    <property type="project" value="UniProtKB-KW"/>
</dbReference>
<comment type="caution">
    <text evidence="4">The sequence shown here is derived from an EMBL/GenBank/DDBJ whole genome shotgun (WGS) entry which is preliminary data.</text>
</comment>
<dbReference type="EC" id="2.1.1.44" evidence="4"/>
<accession>A0ABV5FEP2</accession>
<dbReference type="EMBL" id="JBHMFC010000103">
    <property type="protein sequence ID" value="MFB9057926.1"/>
    <property type="molecule type" value="Genomic_DNA"/>
</dbReference>
<evidence type="ECO:0000256" key="2">
    <source>
        <dbReference type="ARBA" id="ARBA00022679"/>
    </source>
</evidence>
<sequence length="330" mass="37637">MQTTLKKTVIKSTASTHFKNEVDLGLSATVKYLPSKYFYDKKGDAIFVEIMNMPEYYLTNAEYDIFKNKTQDLISVLKINHKTDFDLIELGAGDGTKTKELLKVLDNQGFKFTFLPVDISKNALSQLESTIHVELPNIKINTKQGDYFNVLEDIKTYEKPKVLLFLGSNIGNLSDAKAAEFLKKLSTALHENDKVVLGVDLIKPKHIVLPAYHDAQGITSRFNLNLLERINRELDADFNLDMFVHDPEYDEKEGIAQSFLKSLTTQQVKIGALNKTFILKKGERIHTETSRKYNETVLNALLKDSNLKIIDKLMDSNNYFADFILEKIKK</sequence>
<evidence type="ECO:0000313" key="5">
    <source>
        <dbReference type="Proteomes" id="UP001589585"/>
    </source>
</evidence>
<name>A0ABV5FEP2_9FLAO</name>
<keyword evidence="2 4" id="KW-0808">Transferase</keyword>
<dbReference type="PANTHER" id="PTHR43397:SF1">
    <property type="entry name" value="ERGOTHIONEINE BIOSYNTHESIS PROTEIN 1"/>
    <property type="match status" value="1"/>
</dbReference>
<dbReference type="Pfam" id="PF10017">
    <property type="entry name" value="Methyltransf_33"/>
    <property type="match status" value="1"/>
</dbReference>
<keyword evidence="5" id="KW-1185">Reference proteome</keyword>
<dbReference type="InterPro" id="IPR029063">
    <property type="entry name" value="SAM-dependent_MTases_sf"/>
</dbReference>